<keyword evidence="7" id="KW-0547">Nucleotide-binding</keyword>
<evidence type="ECO:0000313" key="20">
    <source>
        <dbReference type="EMBL" id="RJF91915.1"/>
    </source>
</evidence>
<sequence length="878" mass="96630">MRKSPIPFIAVLLTLLFALTATYELWRNARVSADKYLAAEFDFRVRDTLTQIVQRMRTYEQVLRGTKAFLQGAPHKARNEFHVYINTLQLTEQFPGIQGIGISEIIPHARLTSHIAEVRQEGFPNYTVWPPGERDILTSITQIEPFDERNQRAFGFDMYSQPVRRTAMAQARDSGRAALSGKITLVQESGTGIQPGFLMYLAVYRAGMDTHTVEQRRNSIVGWVYAPFRIADFLQGLGGERSSDLTIRIYDGPVKSEAACLYGCTSANSTPALMHVTESIHIAGRPWLLEIQSSPALERRLSTTAPELIALSGVVVAALLSLLAWSLATRRARATDLAETMTRELKASHDRLEVEQDRMKVILENSHEAFIAIDEQGVITDWNRQAERTFGWTAAQAIGRNLAKTIIPEDQRDAHNAGFQRFLKTGTGPVINRRIEVSALHRNGTVVPIELAIAAVRSENGYTANAFIRDLTQRKLAEAHEAERQKTLDETRQALQQAQKMEAVGKLTGGVAHDFNNVLQIISGNIQMLLYGGGTKEQHEKRLHDVMGAVDKAANLSSQLLAFARRQPLQPRVVNVCTLLGAMDDMVRRVLGAEITVETMVIDSRCNTLVDPNQLENVILNLVINARDAMNGRGTLTIEVDHVEMGNDDVEPFPDLLPGHYVLLAISDTGVGMNADVMAQAFEPFFTTKPVGEGTGLGLSMVYGFVKQSGGHIKIYSEIGQGTSVKIYLPSSNELEQHTSGPAPKDVVIGGNETILLVEDDLDIQSSVGDMLLELGYHVVTANDGASALGILNRGAAIDLLFTDVVMPGPVSSTALVEQAKRIAPQIAVLFTSGYTQNAIVHGGRLDPGVHLLSKPYHRDQMARMVRQILDQRTTARA</sequence>
<feature type="domain" description="PAC" evidence="18">
    <location>
        <begin position="433"/>
        <end position="483"/>
    </location>
</feature>
<keyword evidence="9" id="KW-0067">ATP-binding</keyword>
<evidence type="ECO:0000259" key="17">
    <source>
        <dbReference type="PROSITE" id="PS50112"/>
    </source>
</evidence>
<keyword evidence="10 14" id="KW-1133">Transmembrane helix</keyword>
<dbReference type="Gene3D" id="3.40.50.2300">
    <property type="match status" value="1"/>
</dbReference>
<dbReference type="InterPro" id="IPR003594">
    <property type="entry name" value="HATPase_dom"/>
</dbReference>
<dbReference type="SMART" id="SM00448">
    <property type="entry name" value="REC"/>
    <property type="match status" value="1"/>
</dbReference>
<keyword evidence="5" id="KW-0808">Transferase</keyword>
<comment type="subcellular location">
    <subcellularLocation>
        <location evidence="2">Membrane</location>
    </subcellularLocation>
</comment>
<keyword evidence="12 14" id="KW-0472">Membrane</keyword>
<dbReference type="PANTHER" id="PTHR43065:SF49">
    <property type="entry name" value="HISTIDINE KINASE"/>
    <property type="match status" value="1"/>
</dbReference>
<evidence type="ECO:0000256" key="5">
    <source>
        <dbReference type="ARBA" id="ARBA00022679"/>
    </source>
</evidence>
<dbReference type="PROSITE" id="PS50109">
    <property type="entry name" value="HIS_KIN"/>
    <property type="match status" value="1"/>
</dbReference>
<dbReference type="InterPro" id="IPR000700">
    <property type="entry name" value="PAS-assoc_C"/>
</dbReference>
<keyword evidence="4 13" id="KW-0597">Phosphoprotein</keyword>
<dbReference type="Pfam" id="PF02518">
    <property type="entry name" value="HATPase_c"/>
    <property type="match status" value="1"/>
</dbReference>
<name>A0A3A3FKP9_9BURK</name>
<dbReference type="PROSITE" id="PS50839">
    <property type="entry name" value="CHASE"/>
    <property type="match status" value="1"/>
</dbReference>
<evidence type="ECO:0000256" key="4">
    <source>
        <dbReference type="ARBA" id="ARBA00022553"/>
    </source>
</evidence>
<gene>
    <name evidence="20" type="ORF">D3871_24900</name>
</gene>
<dbReference type="CDD" id="cd18161">
    <property type="entry name" value="REC_hyHK_blue-like"/>
    <property type="match status" value="1"/>
</dbReference>
<dbReference type="InterPro" id="IPR001789">
    <property type="entry name" value="Sig_transdc_resp-reg_receiver"/>
</dbReference>
<feature type="domain" description="PAS" evidence="17">
    <location>
        <begin position="355"/>
        <end position="426"/>
    </location>
</feature>
<dbReference type="InterPro" id="IPR036890">
    <property type="entry name" value="HATPase_C_sf"/>
</dbReference>
<proteinExistence type="predicted"/>
<dbReference type="Gene3D" id="1.10.287.130">
    <property type="match status" value="1"/>
</dbReference>
<keyword evidence="11" id="KW-0902">Two-component regulatory system</keyword>
<dbReference type="SUPFAM" id="SSF55785">
    <property type="entry name" value="PYP-like sensor domain (PAS domain)"/>
    <property type="match status" value="1"/>
</dbReference>
<dbReference type="InterPro" id="IPR013767">
    <property type="entry name" value="PAS_fold"/>
</dbReference>
<feature type="transmembrane region" description="Helical" evidence="14">
    <location>
        <begin position="308"/>
        <end position="328"/>
    </location>
</feature>
<dbReference type="InterPro" id="IPR042240">
    <property type="entry name" value="CHASE_sf"/>
</dbReference>
<dbReference type="InterPro" id="IPR011006">
    <property type="entry name" value="CheY-like_superfamily"/>
</dbReference>
<evidence type="ECO:0000256" key="2">
    <source>
        <dbReference type="ARBA" id="ARBA00004370"/>
    </source>
</evidence>
<evidence type="ECO:0000256" key="11">
    <source>
        <dbReference type="ARBA" id="ARBA00023012"/>
    </source>
</evidence>
<dbReference type="InterPro" id="IPR004358">
    <property type="entry name" value="Sig_transdc_His_kin-like_C"/>
</dbReference>
<dbReference type="InterPro" id="IPR006189">
    <property type="entry name" value="CHASE_dom"/>
</dbReference>
<dbReference type="CDD" id="cd00130">
    <property type="entry name" value="PAS"/>
    <property type="match status" value="1"/>
</dbReference>
<dbReference type="Gene3D" id="3.30.565.10">
    <property type="entry name" value="Histidine kinase-like ATPase, C-terminal domain"/>
    <property type="match status" value="1"/>
</dbReference>
<dbReference type="GO" id="GO:0000155">
    <property type="term" value="F:phosphorelay sensor kinase activity"/>
    <property type="evidence" value="ECO:0007669"/>
    <property type="project" value="InterPro"/>
</dbReference>
<dbReference type="SMART" id="SM01079">
    <property type="entry name" value="CHASE"/>
    <property type="match status" value="1"/>
</dbReference>
<organism evidence="20 21">
    <name type="scientific">Noviherbaspirillum saxi</name>
    <dbReference type="NCBI Taxonomy" id="2320863"/>
    <lineage>
        <taxon>Bacteria</taxon>
        <taxon>Pseudomonadati</taxon>
        <taxon>Pseudomonadota</taxon>
        <taxon>Betaproteobacteria</taxon>
        <taxon>Burkholderiales</taxon>
        <taxon>Oxalobacteraceae</taxon>
        <taxon>Noviherbaspirillum</taxon>
    </lineage>
</organism>
<feature type="domain" description="Histidine kinase" evidence="15">
    <location>
        <begin position="510"/>
        <end position="733"/>
    </location>
</feature>
<dbReference type="SMART" id="SM00388">
    <property type="entry name" value="HisKA"/>
    <property type="match status" value="1"/>
</dbReference>
<evidence type="ECO:0000256" key="14">
    <source>
        <dbReference type="SAM" id="Phobius"/>
    </source>
</evidence>
<dbReference type="Gene3D" id="3.30.450.20">
    <property type="entry name" value="PAS domain"/>
    <property type="match status" value="1"/>
</dbReference>
<evidence type="ECO:0000256" key="7">
    <source>
        <dbReference type="ARBA" id="ARBA00022741"/>
    </source>
</evidence>
<dbReference type="Pfam" id="PF00072">
    <property type="entry name" value="Response_reg"/>
    <property type="match status" value="1"/>
</dbReference>
<dbReference type="SMART" id="SM00387">
    <property type="entry name" value="HATPase_c"/>
    <property type="match status" value="1"/>
</dbReference>
<comment type="catalytic activity">
    <reaction evidence="1">
        <text>ATP + protein L-histidine = ADP + protein N-phospho-L-histidine.</text>
        <dbReference type="EC" id="2.7.13.3"/>
    </reaction>
</comment>
<dbReference type="GO" id="GO:0016020">
    <property type="term" value="C:membrane"/>
    <property type="evidence" value="ECO:0007669"/>
    <property type="project" value="UniProtKB-SubCell"/>
</dbReference>
<dbReference type="SUPFAM" id="SSF47384">
    <property type="entry name" value="Homodimeric domain of signal transducing histidine kinase"/>
    <property type="match status" value="1"/>
</dbReference>
<evidence type="ECO:0000256" key="12">
    <source>
        <dbReference type="ARBA" id="ARBA00023136"/>
    </source>
</evidence>
<evidence type="ECO:0000313" key="21">
    <source>
        <dbReference type="Proteomes" id="UP000265955"/>
    </source>
</evidence>
<dbReference type="GO" id="GO:0005524">
    <property type="term" value="F:ATP binding"/>
    <property type="evidence" value="ECO:0007669"/>
    <property type="project" value="UniProtKB-KW"/>
</dbReference>
<dbReference type="InterPro" id="IPR035965">
    <property type="entry name" value="PAS-like_dom_sf"/>
</dbReference>
<dbReference type="SUPFAM" id="SSF52172">
    <property type="entry name" value="CheY-like"/>
    <property type="match status" value="1"/>
</dbReference>
<dbReference type="SMART" id="SM00091">
    <property type="entry name" value="PAS"/>
    <property type="match status" value="1"/>
</dbReference>
<dbReference type="NCBIfam" id="TIGR00229">
    <property type="entry name" value="sensory_box"/>
    <property type="match status" value="1"/>
</dbReference>
<dbReference type="Pfam" id="PF00989">
    <property type="entry name" value="PAS"/>
    <property type="match status" value="1"/>
</dbReference>
<dbReference type="InterPro" id="IPR005467">
    <property type="entry name" value="His_kinase_dom"/>
</dbReference>
<protein>
    <recommendedName>
        <fullName evidence="3">histidine kinase</fullName>
        <ecNumber evidence="3">2.7.13.3</ecNumber>
    </recommendedName>
</protein>
<dbReference type="Proteomes" id="UP000265955">
    <property type="component" value="Unassembled WGS sequence"/>
</dbReference>
<evidence type="ECO:0000256" key="13">
    <source>
        <dbReference type="PROSITE-ProRule" id="PRU00169"/>
    </source>
</evidence>
<feature type="modified residue" description="4-aspartylphosphate" evidence="13">
    <location>
        <position position="804"/>
    </location>
</feature>
<dbReference type="InterPro" id="IPR000014">
    <property type="entry name" value="PAS"/>
</dbReference>
<dbReference type="PROSITE" id="PS50110">
    <property type="entry name" value="RESPONSE_REGULATORY"/>
    <property type="match status" value="1"/>
</dbReference>
<evidence type="ECO:0000259" key="18">
    <source>
        <dbReference type="PROSITE" id="PS50113"/>
    </source>
</evidence>
<dbReference type="InterPro" id="IPR003661">
    <property type="entry name" value="HisK_dim/P_dom"/>
</dbReference>
<evidence type="ECO:0000259" key="15">
    <source>
        <dbReference type="PROSITE" id="PS50109"/>
    </source>
</evidence>
<evidence type="ECO:0000256" key="9">
    <source>
        <dbReference type="ARBA" id="ARBA00022840"/>
    </source>
</evidence>
<evidence type="ECO:0000256" key="8">
    <source>
        <dbReference type="ARBA" id="ARBA00022777"/>
    </source>
</evidence>
<keyword evidence="8" id="KW-0418">Kinase</keyword>
<feature type="domain" description="Response regulatory" evidence="16">
    <location>
        <begin position="754"/>
        <end position="870"/>
    </location>
</feature>
<dbReference type="AlphaFoldDB" id="A0A3A3FKP9"/>
<dbReference type="EMBL" id="QYUO01000003">
    <property type="protein sequence ID" value="RJF91915.1"/>
    <property type="molecule type" value="Genomic_DNA"/>
</dbReference>
<dbReference type="Pfam" id="PF03924">
    <property type="entry name" value="CHASE"/>
    <property type="match status" value="1"/>
</dbReference>
<evidence type="ECO:0000256" key="10">
    <source>
        <dbReference type="ARBA" id="ARBA00022989"/>
    </source>
</evidence>
<dbReference type="PROSITE" id="PS50113">
    <property type="entry name" value="PAC"/>
    <property type="match status" value="1"/>
</dbReference>
<keyword evidence="6 14" id="KW-0812">Transmembrane</keyword>
<dbReference type="SUPFAM" id="SSF55874">
    <property type="entry name" value="ATPase domain of HSP90 chaperone/DNA topoisomerase II/histidine kinase"/>
    <property type="match status" value="1"/>
</dbReference>
<feature type="domain" description="CHASE" evidence="19">
    <location>
        <begin position="140"/>
        <end position="290"/>
    </location>
</feature>
<reference evidence="21" key="1">
    <citation type="submission" date="2018-09" db="EMBL/GenBank/DDBJ databases">
        <authorList>
            <person name="Zhu H."/>
        </authorList>
    </citation>
    <scope>NUCLEOTIDE SEQUENCE [LARGE SCALE GENOMIC DNA]</scope>
    <source>
        <strain evidence="21">K1R23-30</strain>
    </source>
</reference>
<dbReference type="InterPro" id="IPR036097">
    <property type="entry name" value="HisK_dim/P_sf"/>
</dbReference>
<accession>A0A3A3FKP9</accession>
<dbReference type="PROSITE" id="PS50112">
    <property type="entry name" value="PAS"/>
    <property type="match status" value="1"/>
</dbReference>
<dbReference type="EC" id="2.7.13.3" evidence="3"/>
<dbReference type="PANTHER" id="PTHR43065">
    <property type="entry name" value="SENSOR HISTIDINE KINASE"/>
    <property type="match status" value="1"/>
</dbReference>
<evidence type="ECO:0000256" key="3">
    <source>
        <dbReference type="ARBA" id="ARBA00012438"/>
    </source>
</evidence>
<dbReference type="GO" id="GO:0006355">
    <property type="term" value="P:regulation of DNA-templated transcription"/>
    <property type="evidence" value="ECO:0007669"/>
    <property type="project" value="InterPro"/>
</dbReference>
<dbReference type="CDD" id="cd00082">
    <property type="entry name" value="HisKA"/>
    <property type="match status" value="1"/>
</dbReference>
<dbReference type="PRINTS" id="PR00344">
    <property type="entry name" value="BCTRLSENSOR"/>
</dbReference>
<evidence type="ECO:0000256" key="1">
    <source>
        <dbReference type="ARBA" id="ARBA00000085"/>
    </source>
</evidence>
<dbReference type="Gene3D" id="3.30.450.350">
    <property type="entry name" value="CHASE domain"/>
    <property type="match status" value="1"/>
</dbReference>
<evidence type="ECO:0000256" key="6">
    <source>
        <dbReference type="ARBA" id="ARBA00022692"/>
    </source>
</evidence>
<keyword evidence="21" id="KW-1185">Reference proteome</keyword>
<evidence type="ECO:0000259" key="19">
    <source>
        <dbReference type="PROSITE" id="PS50839"/>
    </source>
</evidence>
<comment type="caution">
    <text evidence="20">The sequence shown here is derived from an EMBL/GenBank/DDBJ whole genome shotgun (WGS) entry which is preliminary data.</text>
</comment>
<evidence type="ECO:0000259" key="16">
    <source>
        <dbReference type="PROSITE" id="PS50110"/>
    </source>
</evidence>